<comment type="caution">
    <text evidence="2">The sequence shown here is derived from an EMBL/GenBank/DDBJ whole genome shotgun (WGS) entry which is preliminary data.</text>
</comment>
<proteinExistence type="predicted"/>
<dbReference type="AlphaFoldDB" id="A0A4Q7IL35"/>
<dbReference type="PANTHER" id="PTHR43792">
    <property type="entry name" value="GNAT FAMILY, PUTATIVE (AFU_ORTHOLOGUE AFUA_3G00765)-RELATED-RELATED"/>
    <property type="match status" value="1"/>
</dbReference>
<evidence type="ECO:0000313" key="3">
    <source>
        <dbReference type="Proteomes" id="UP000291338"/>
    </source>
</evidence>
<dbReference type="Pfam" id="PF13302">
    <property type="entry name" value="Acetyltransf_3"/>
    <property type="match status" value="1"/>
</dbReference>
<protein>
    <submittedName>
        <fullName evidence="2">N-acetyltransferase</fullName>
    </submittedName>
</protein>
<dbReference type="Proteomes" id="UP000291338">
    <property type="component" value="Unassembled WGS sequence"/>
</dbReference>
<feature type="domain" description="N-acetyltransferase" evidence="1">
    <location>
        <begin position="8"/>
        <end position="170"/>
    </location>
</feature>
<dbReference type="Gene3D" id="3.40.630.30">
    <property type="match status" value="1"/>
</dbReference>
<name>A0A4Q7IL35_9GAMM</name>
<sequence>MQLFGDRILIRKATKNDAAFIFRLLNQESFKDNIADKKITDLHDAEMYIETAFLAPYRESLFSPYVVCLRQEPFIQIGVCGLYKRPNLHFPDLGYAYLDEYTGFGYASEAAKLIINFAKKELRLKYLCALTNPKNKTSINLLLNCGFNLETQILFSQEQGISNLYLQKLS</sequence>
<dbReference type="InterPro" id="IPR051531">
    <property type="entry name" value="N-acetyltransferase"/>
</dbReference>
<dbReference type="InterPro" id="IPR016181">
    <property type="entry name" value="Acyl_CoA_acyltransferase"/>
</dbReference>
<dbReference type="EMBL" id="PPSX01000056">
    <property type="protein sequence ID" value="RZQ52421.1"/>
    <property type="molecule type" value="Genomic_DNA"/>
</dbReference>
<keyword evidence="2" id="KW-0808">Transferase</keyword>
<dbReference type="GO" id="GO:0016747">
    <property type="term" value="F:acyltransferase activity, transferring groups other than amino-acyl groups"/>
    <property type="evidence" value="ECO:0007669"/>
    <property type="project" value="InterPro"/>
</dbReference>
<dbReference type="SUPFAM" id="SSF55729">
    <property type="entry name" value="Acyl-CoA N-acyltransferases (Nat)"/>
    <property type="match status" value="1"/>
</dbReference>
<organism evidence="2 3">
    <name type="scientific">Pseudoalteromonas phenolica</name>
    <dbReference type="NCBI Taxonomy" id="161398"/>
    <lineage>
        <taxon>Bacteria</taxon>
        <taxon>Pseudomonadati</taxon>
        <taxon>Pseudomonadota</taxon>
        <taxon>Gammaproteobacteria</taxon>
        <taxon>Alteromonadales</taxon>
        <taxon>Pseudoalteromonadaceae</taxon>
        <taxon>Pseudoalteromonas</taxon>
    </lineage>
</organism>
<evidence type="ECO:0000313" key="2">
    <source>
        <dbReference type="EMBL" id="RZQ52421.1"/>
    </source>
</evidence>
<dbReference type="PANTHER" id="PTHR43792:SF1">
    <property type="entry name" value="N-ACETYLTRANSFERASE DOMAIN-CONTAINING PROTEIN"/>
    <property type="match status" value="1"/>
</dbReference>
<dbReference type="PROSITE" id="PS51186">
    <property type="entry name" value="GNAT"/>
    <property type="match status" value="1"/>
</dbReference>
<reference evidence="2 3" key="1">
    <citation type="submission" date="2018-01" db="EMBL/GenBank/DDBJ databases">
        <title>Co-occurrence of chitin degradation, pigmentation and bioactivity in marine Pseudoalteromonas.</title>
        <authorList>
            <person name="Paulsen S."/>
            <person name="Gram L."/>
            <person name="Machado H."/>
        </authorList>
    </citation>
    <scope>NUCLEOTIDE SEQUENCE [LARGE SCALE GENOMIC DNA]</scope>
    <source>
        <strain evidence="2 3">S3898</strain>
    </source>
</reference>
<accession>A0A4Q7IL35</accession>
<gene>
    <name evidence="2" type="ORF">C1E23_14255</name>
</gene>
<dbReference type="RefSeq" id="WP_130256212.1">
    <property type="nucleotide sequence ID" value="NZ_PPSX01000056.1"/>
</dbReference>
<dbReference type="InterPro" id="IPR000182">
    <property type="entry name" value="GNAT_dom"/>
</dbReference>
<evidence type="ECO:0000259" key="1">
    <source>
        <dbReference type="PROSITE" id="PS51186"/>
    </source>
</evidence>